<organism evidence="2 3">
    <name type="scientific">Steinernema hermaphroditum</name>
    <dbReference type="NCBI Taxonomy" id="289476"/>
    <lineage>
        <taxon>Eukaryota</taxon>
        <taxon>Metazoa</taxon>
        <taxon>Ecdysozoa</taxon>
        <taxon>Nematoda</taxon>
        <taxon>Chromadorea</taxon>
        <taxon>Rhabditida</taxon>
        <taxon>Tylenchina</taxon>
        <taxon>Panagrolaimomorpha</taxon>
        <taxon>Strongyloidoidea</taxon>
        <taxon>Steinernematidae</taxon>
        <taxon>Steinernema</taxon>
    </lineage>
</organism>
<dbReference type="EMBL" id="JAUCMV010000003">
    <property type="protein sequence ID" value="KAK0411238.1"/>
    <property type="molecule type" value="Genomic_DNA"/>
</dbReference>
<dbReference type="AlphaFoldDB" id="A0AA39HUN6"/>
<proteinExistence type="predicted"/>
<protein>
    <submittedName>
        <fullName evidence="2">Uncharacterized protein</fullName>
    </submittedName>
</protein>
<evidence type="ECO:0000313" key="3">
    <source>
        <dbReference type="Proteomes" id="UP001175271"/>
    </source>
</evidence>
<gene>
    <name evidence="2" type="ORF">QR680_005555</name>
</gene>
<keyword evidence="3" id="KW-1185">Reference proteome</keyword>
<accession>A0AA39HUN6</accession>
<evidence type="ECO:0000313" key="2">
    <source>
        <dbReference type="EMBL" id="KAK0411238.1"/>
    </source>
</evidence>
<reference evidence="2" key="1">
    <citation type="submission" date="2023-06" db="EMBL/GenBank/DDBJ databases">
        <title>Genomic analysis of the entomopathogenic nematode Steinernema hermaphroditum.</title>
        <authorList>
            <person name="Schwarz E.M."/>
            <person name="Heppert J.K."/>
            <person name="Baniya A."/>
            <person name="Schwartz H.T."/>
            <person name="Tan C.-H."/>
            <person name="Antoshechkin I."/>
            <person name="Sternberg P.W."/>
            <person name="Goodrich-Blair H."/>
            <person name="Dillman A.R."/>
        </authorList>
    </citation>
    <scope>NUCLEOTIDE SEQUENCE</scope>
    <source>
        <strain evidence="2">PS9179</strain>
        <tissue evidence="2">Whole animal</tissue>
    </source>
</reference>
<feature type="compositionally biased region" description="Basic residues" evidence="1">
    <location>
        <begin position="40"/>
        <end position="53"/>
    </location>
</feature>
<comment type="caution">
    <text evidence="2">The sequence shown here is derived from an EMBL/GenBank/DDBJ whole genome shotgun (WGS) entry which is preliminary data.</text>
</comment>
<sequence>MALWDCVLKEAERVRLQKTNGSPITHEGRPWKPELINNHCPRRRRRRGSLQAPRKKCPQKTFFALNAWESFRRNVMGRNLPSWPSRGCGTSM</sequence>
<evidence type="ECO:0000256" key="1">
    <source>
        <dbReference type="SAM" id="MobiDB-lite"/>
    </source>
</evidence>
<dbReference type="Proteomes" id="UP001175271">
    <property type="component" value="Unassembled WGS sequence"/>
</dbReference>
<name>A0AA39HUN6_9BILA</name>
<feature type="region of interest" description="Disordered" evidence="1">
    <location>
        <begin position="19"/>
        <end position="53"/>
    </location>
</feature>